<dbReference type="EMBL" id="OR769223">
    <property type="protein sequence ID" value="WQJ53901.1"/>
    <property type="molecule type" value="Genomic_DNA"/>
</dbReference>
<sequence>MKNLYKKIYEAINTGIQKALVLNDEDDISINYQHKKIVNNSNVISYFVEELLNNFNNEYNYEQIIKYYEETGYTYKVKNFNELKGIFDKIKDIENVSWEWISNMEDYISIILEDNSEINFYEKTNKKSLFLKLANDDILGTENEILIYLYDNHYIPKEVYQWQTKEEIIQSDEHLINMEKYRNWEKTEKVANKNYSGYENCLRIQDIVSKKPKKYGKTPAIEYCLKLNDINGYQGYLPSMGQLRIMSDNIDLINYIFKYLKLNEIKDFNDGHLCDWWWSSTENSNYTSWVLGHGITHSHNKVDDFDYIFPLFTVKKN</sequence>
<protein>
    <submittedName>
        <fullName evidence="1">Uncharacterized protein</fullName>
    </submittedName>
</protein>
<accession>A0ABZ0Z418</accession>
<keyword evidence="2" id="KW-1185">Reference proteome</keyword>
<evidence type="ECO:0000313" key="1">
    <source>
        <dbReference type="EMBL" id="WQJ53901.1"/>
    </source>
</evidence>
<evidence type="ECO:0000313" key="2">
    <source>
        <dbReference type="Proteomes" id="UP001358193"/>
    </source>
</evidence>
<name>A0ABZ0Z418_9CAUD</name>
<proteinExistence type="predicted"/>
<dbReference type="Proteomes" id="UP001358193">
    <property type="component" value="Segment"/>
</dbReference>
<organism evidence="1 2">
    <name type="scientific">phage Lak_Megaphage_Sonny</name>
    <dbReference type="NCBI Taxonomy" id="3109229"/>
    <lineage>
        <taxon>Viruses</taxon>
        <taxon>Duplodnaviria</taxon>
        <taxon>Heunggongvirae</taxon>
        <taxon>Uroviricota</taxon>
        <taxon>Caudoviricetes</taxon>
        <taxon>Caudoviricetes code 15 clade</taxon>
    </lineage>
</organism>
<reference evidence="1 2" key="1">
    <citation type="submission" date="2023-11" db="EMBL/GenBank/DDBJ databases">
        <authorList>
            <person name="Cook R."/>
            <person name="Crisci M."/>
            <person name="Pye H."/>
            <person name="Adriaenssens E."/>
            <person name="Santini J."/>
        </authorList>
    </citation>
    <scope>NUCLEOTIDE SEQUENCE [LARGE SCALE GENOMIC DNA]</scope>
    <source>
        <strain evidence="1">Lak_Megaphage_Sonny</strain>
    </source>
</reference>